<dbReference type="AlphaFoldDB" id="A0A7X6JA40"/>
<gene>
    <name evidence="2" type="ORF">HGG76_07420</name>
</gene>
<protein>
    <submittedName>
        <fullName evidence="2">Uncharacterized protein</fullName>
    </submittedName>
</protein>
<feature type="transmembrane region" description="Helical" evidence="1">
    <location>
        <begin position="43"/>
        <end position="68"/>
    </location>
</feature>
<organism evidence="2 3">
    <name type="scientific">Brucella tritici</name>
    <dbReference type="NCBI Taxonomy" id="94626"/>
    <lineage>
        <taxon>Bacteria</taxon>
        <taxon>Pseudomonadati</taxon>
        <taxon>Pseudomonadota</taxon>
        <taxon>Alphaproteobacteria</taxon>
        <taxon>Hyphomicrobiales</taxon>
        <taxon>Brucellaceae</taxon>
        <taxon>Brucella/Ochrobactrum group</taxon>
        <taxon>Brucella</taxon>
    </lineage>
</organism>
<keyword evidence="1" id="KW-0472">Membrane</keyword>
<comment type="caution">
    <text evidence="2">The sequence shown here is derived from an EMBL/GenBank/DDBJ whole genome shotgun (WGS) entry which is preliminary data.</text>
</comment>
<evidence type="ECO:0000313" key="3">
    <source>
        <dbReference type="Proteomes" id="UP000558475"/>
    </source>
</evidence>
<keyword evidence="1" id="KW-0812">Transmembrane</keyword>
<sequence length="69" mass="7748">MQVTDYGLHSDIRCQANLERGMPESPYDWTGKQTEKRDRQKRMLVVTAITMGALILVLGMVDGLLILLG</sequence>
<name>A0A7X6JA40_9HYPH</name>
<evidence type="ECO:0000313" key="2">
    <source>
        <dbReference type="EMBL" id="NKW09572.1"/>
    </source>
</evidence>
<dbReference type="Proteomes" id="UP000558475">
    <property type="component" value="Unassembled WGS sequence"/>
</dbReference>
<accession>A0A7X6JA40</accession>
<evidence type="ECO:0000256" key="1">
    <source>
        <dbReference type="SAM" id="Phobius"/>
    </source>
</evidence>
<dbReference type="EMBL" id="JAAXZB010000001">
    <property type="protein sequence ID" value="NKW09572.1"/>
    <property type="molecule type" value="Genomic_DNA"/>
</dbReference>
<proteinExistence type="predicted"/>
<keyword evidence="1" id="KW-1133">Transmembrane helix</keyword>
<reference evidence="2 3" key="1">
    <citation type="submission" date="2020-04" db="EMBL/GenBank/DDBJ databases">
        <title>Whole genome sequencing of clinical and environmental type strains of Ochrobactrum.</title>
        <authorList>
            <person name="Dharne M."/>
        </authorList>
    </citation>
    <scope>NUCLEOTIDE SEQUENCE [LARGE SCALE GENOMIC DNA]</scope>
    <source>
        <strain evidence="2 3">DSM 13340</strain>
    </source>
</reference>